<organism evidence="1">
    <name type="scientific">hydrothermal vent metagenome</name>
    <dbReference type="NCBI Taxonomy" id="652676"/>
    <lineage>
        <taxon>unclassified sequences</taxon>
        <taxon>metagenomes</taxon>
        <taxon>ecological metagenomes</taxon>
    </lineage>
</organism>
<feature type="non-terminal residue" evidence="1">
    <location>
        <position position="205"/>
    </location>
</feature>
<evidence type="ECO:0000313" key="1">
    <source>
        <dbReference type="EMBL" id="VAW27349.1"/>
    </source>
</evidence>
<keyword evidence="1" id="KW-0808">Transferase</keyword>
<proteinExistence type="predicted"/>
<dbReference type="GO" id="GO:0016773">
    <property type="term" value="F:phosphotransferase activity, alcohol group as acceptor"/>
    <property type="evidence" value="ECO:0007669"/>
    <property type="project" value="InterPro"/>
</dbReference>
<name>A0A3B0URU1_9ZZZZ</name>
<dbReference type="PANTHER" id="PTHR30605:SF0">
    <property type="entry name" value="ANHYDRO-N-ACETYLMURAMIC ACID KINASE"/>
    <property type="match status" value="1"/>
</dbReference>
<accession>A0A3B0URU1</accession>
<dbReference type="Pfam" id="PF03702">
    <property type="entry name" value="AnmK"/>
    <property type="match status" value="1"/>
</dbReference>
<gene>
    <name evidence="1" type="ORF">MNBD_BACTEROID07-664</name>
</gene>
<dbReference type="PANTHER" id="PTHR30605">
    <property type="entry name" value="ANHYDRO-N-ACETYLMURAMIC ACID KINASE"/>
    <property type="match status" value="1"/>
</dbReference>
<dbReference type="Gene3D" id="3.30.420.40">
    <property type="match status" value="1"/>
</dbReference>
<protein>
    <submittedName>
        <fullName evidence="1">Anhydro-N-acetylmuramic acid kinase</fullName>
        <ecNumber evidence="1">2.7.1.170</ecNumber>
    </submittedName>
</protein>
<dbReference type="EMBL" id="UOET01000096">
    <property type="protein sequence ID" value="VAW27349.1"/>
    <property type="molecule type" value="Genomic_DNA"/>
</dbReference>
<dbReference type="GO" id="GO:0009254">
    <property type="term" value="P:peptidoglycan turnover"/>
    <property type="evidence" value="ECO:0007669"/>
    <property type="project" value="InterPro"/>
</dbReference>
<sequence length="205" mass="22732">MNEYTALGLMSGSSLDGVDLTFCHFFEEGQSWHYHIEVAETIAYNEVWKQFLMESLHVSAEELPARDVKFGNYLGKLINDFLKRHNLKPDLIALHGHTLFHQPKQGFSFQLGSGQAIAIKTGIETISDFRNKDILLGGQGAPLVPIGDTQLFADYDFCLNIGGIANISFDVNGIRKALDVCPANQLLNHLSELMGEPYDKGGKMS</sequence>
<keyword evidence="1" id="KW-0418">Kinase</keyword>
<dbReference type="GO" id="GO:0005524">
    <property type="term" value="F:ATP binding"/>
    <property type="evidence" value="ECO:0007669"/>
    <property type="project" value="InterPro"/>
</dbReference>
<dbReference type="GO" id="GO:0006040">
    <property type="term" value="P:amino sugar metabolic process"/>
    <property type="evidence" value="ECO:0007669"/>
    <property type="project" value="InterPro"/>
</dbReference>
<dbReference type="EC" id="2.7.1.170" evidence="1"/>
<reference evidence="1" key="1">
    <citation type="submission" date="2018-06" db="EMBL/GenBank/DDBJ databases">
        <authorList>
            <person name="Zhirakovskaya E."/>
        </authorList>
    </citation>
    <scope>NUCLEOTIDE SEQUENCE</scope>
</reference>
<dbReference type="AlphaFoldDB" id="A0A3B0URU1"/>
<dbReference type="InterPro" id="IPR005338">
    <property type="entry name" value="Anhydro_N_Ac-Mur_kinase"/>
</dbReference>
<dbReference type="GO" id="GO:0016301">
    <property type="term" value="F:kinase activity"/>
    <property type="evidence" value="ECO:0007669"/>
    <property type="project" value="UniProtKB-KW"/>
</dbReference>